<evidence type="ECO:0000313" key="3">
    <source>
        <dbReference type="Proteomes" id="UP000310200"/>
    </source>
</evidence>
<feature type="region of interest" description="Disordered" evidence="1">
    <location>
        <begin position="732"/>
        <end position="753"/>
    </location>
</feature>
<feature type="region of interest" description="Disordered" evidence="1">
    <location>
        <begin position="913"/>
        <end position="932"/>
    </location>
</feature>
<feature type="region of interest" description="Disordered" evidence="1">
    <location>
        <begin position="492"/>
        <end position="523"/>
    </location>
</feature>
<sequence length="932" mass="108104">MNVFRILALQDLSHILPAKSVQHETHVPMIVFKRCLSNFLNSSRKQKNAHESIRRINLSTVSNNLEPIFTTWMASPEITTTTFNSRFSAYFLSFKTNTEKMHLETLKPLIKYDELLDGNPVSRSKCCKTLPNIQAGDFGFVYNEYNDSTVIKSDKVYYDDCASKIIFALQEDQQPRIDHTIEQVSTDDLSTCTTVKNVDSPFLVKPELKTPELQHQQSGDLFETLQQLNTMTKPRGTTDTAKQPAFSKIALKWSSMERSYPRREHHTWKSSKIENDAIRCDDHRFFASDIRTMRQKQSAGYESSRFHHLAYSGSLENQGFRKSSLCLPSVPRRVFSSRSCTVMQQSIREIKTLRKDLSANTSIVRLRSTRSHPDHVFLAKQQSFSCDASRSKKSADCEDDKSQRSKREDEIKDTCSQEVAKSRCRIESKKICRKTRRKDTRASSQDDTCEKRQQKKSKSCKNYMCPELKRQKPCSWDADRCPEARRKCDAKGRVSSRDRARQSRDSDCSQERGRQSKSYKRREDCEKSDEPRAVCKDTIKERNDCKPKCEKRRKERDISEKERRKCTGSSRKRSNSCRRINSSRAGDKSCNKVDGKRRYSQQSIFSVPQDRKFFSTLIPDIALGTNISKTTQRFYASCSKDEKDRKQSPSCEKRRRKCETKEKDEIKKRCVKGPAKCILRKKTIHKLRTCQSTQKDKHKKSCKSTKKSNREEFCTSRKKEFMKNEKLKTDSVKPCTSSIMKDKKPKEQSMKGQIGREYKEIDECKKGFKKEKGGNKAKMVSVEHKPSGLGRIISSYKEQKKDSEKFASTPNESITSTDTIFKWFIIQSRVINDKLPIVAKDVRLFNIMFDRSFSTAKLDYQDDFAIERTMSNGEMAQNYSANSDDFIHDDELPNYVEIEYEDEEDDVYDIEPLVDRSPESIESYTQNSQKPQ</sequence>
<feature type="compositionally biased region" description="Polar residues" evidence="1">
    <location>
        <begin position="920"/>
        <end position="932"/>
    </location>
</feature>
<feature type="compositionally biased region" description="Basic and acidic residues" evidence="1">
    <location>
        <begin position="740"/>
        <end position="753"/>
    </location>
</feature>
<feature type="region of interest" description="Disordered" evidence="1">
    <location>
        <begin position="560"/>
        <end position="594"/>
    </location>
</feature>
<dbReference type="STRING" id="300112.A0A4S2KV65"/>
<evidence type="ECO:0000256" key="1">
    <source>
        <dbReference type="SAM" id="MobiDB-lite"/>
    </source>
</evidence>
<evidence type="ECO:0000313" key="2">
    <source>
        <dbReference type="EMBL" id="TGZ53841.1"/>
    </source>
</evidence>
<organism evidence="2 3">
    <name type="scientific">Temnothorax longispinosus</name>
    <dbReference type="NCBI Taxonomy" id="300112"/>
    <lineage>
        <taxon>Eukaryota</taxon>
        <taxon>Metazoa</taxon>
        <taxon>Ecdysozoa</taxon>
        <taxon>Arthropoda</taxon>
        <taxon>Hexapoda</taxon>
        <taxon>Insecta</taxon>
        <taxon>Pterygota</taxon>
        <taxon>Neoptera</taxon>
        <taxon>Endopterygota</taxon>
        <taxon>Hymenoptera</taxon>
        <taxon>Apocrita</taxon>
        <taxon>Aculeata</taxon>
        <taxon>Formicoidea</taxon>
        <taxon>Formicidae</taxon>
        <taxon>Myrmicinae</taxon>
        <taxon>Temnothorax</taxon>
    </lineage>
</organism>
<protein>
    <submittedName>
        <fullName evidence="2">Uncharacterized protein</fullName>
    </submittedName>
</protein>
<feature type="compositionally biased region" description="Basic residues" evidence="1">
    <location>
        <begin position="566"/>
        <end position="576"/>
    </location>
</feature>
<proteinExistence type="predicted"/>
<dbReference type="EMBL" id="QBLH01000889">
    <property type="protein sequence ID" value="TGZ53841.1"/>
    <property type="molecule type" value="Genomic_DNA"/>
</dbReference>
<reference evidence="2 3" key="1">
    <citation type="journal article" date="2019" name="Philos. Trans. R. Soc. Lond., B, Biol. Sci.">
        <title>Ant behaviour and brain gene expression of defending hosts depend on the ecological success of the intruding social parasite.</title>
        <authorList>
            <person name="Kaur R."/>
            <person name="Stoldt M."/>
            <person name="Jongepier E."/>
            <person name="Feldmeyer B."/>
            <person name="Menzel F."/>
            <person name="Bornberg-Bauer E."/>
            <person name="Foitzik S."/>
        </authorList>
    </citation>
    <scope>NUCLEOTIDE SEQUENCE [LARGE SCALE GENOMIC DNA]</scope>
    <source>
        <tissue evidence="2">Whole body</tissue>
    </source>
</reference>
<feature type="compositionally biased region" description="Basic and acidic residues" evidence="1">
    <location>
        <begin position="492"/>
        <end position="514"/>
    </location>
</feature>
<keyword evidence="3" id="KW-1185">Reference proteome</keyword>
<name>A0A4S2KV65_9HYME</name>
<accession>A0A4S2KV65</accession>
<dbReference type="Proteomes" id="UP000310200">
    <property type="component" value="Unassembled WGS sequence"/>
</dbReference>
<feature type="compositionally biased region" description="Basic and acidic residues" evidence="1">
    <location>
        <begin position="585"/>
        <end position="594"/>
    </location>
</feature>
<comment type="caution">
    <text evidence="2">The sequence shown here is derived from an EMBL/GenBank/DDBJ whole genome shotgun (WGS) entry which is preliminary data.</text>
</comment>
<gene>
    <name evidence="2" type="ORF">DBV15_01851</name>
</gene>
<dbReference type="AlphaFoldDB" id="A0A4S2KV65"/>